<gene>
    <name evidence="7" type="ORF">GCK72_006147</name>
</gene>
<keyword evidence="2 6" id="KW-0812">Transmembrane</keyword>
<name>A0A6A5HGQ0_CAERE</name>
<feature type="region of interest" description="Disordered" evidence="5">
    <location>
        <begin position="314"/>
        <end position="354"/>
    </location>
</feature>
<dbReference type="KEGG" id="crq:GCK72_006147"/>
<feature type="compositionally biased region" description="Low complexity" evidence="5">
    <location>
        <begin position="325"/>
        <end position="350"/>
    </location>
</feature>
<feature type="compositionally biased region" description="Basic and acidic residues" evidence="5">
    <location>
        <begin position="282"/>
        <end position="292"/>
    </location>
</feature>
<feature type="compositionally biased region" description="Basic and acidic residues" evidence="5">
    <location>
        <begin position="314"/>
        <end position="324"/>
    </location>
</feature>
<dbReference type="InterPro" id="IPR008952">
    <property type="entry name" value="Tetraspanin_EC2_sf"/>
</dbReference>
<accession>A0A6A5HGQ0</accession>
<keyword evidence="4 6" id="KW-0472">Membrane</keyword>
<evidence type="ECO:0000313" key="8">
    <source>
        <dbReference type="Proteomes" id="UP000483820"/>
    </source>
</evidence>
<feature type="transmembrane region" description="Helical" evidence="6">
    <location>
        <begin position="55"/>
        <end position="78"/>
    </location>
</feature>
<feature type="transmembrane region" description="Helical" evidence="6">
    <location>
        <begin position="12"/>
        <end position="32"/>
    </location>
</feature>
<comment type="subcellular location">
    <subcellularLocation>
        <location evidence="1">Membrane</location>
        <topology evidence="1">Multi-pass membrane protein</topology>
    </subcellularLocation>
</comment>
<dbReference type="Pfam" id="PF00335">
    <property type="entry name" value="Tetraspanin"/>
    <property type="match status" value="1"/>
</dbReference>
<proteinExistence type="predicted"/>
<dbReference type="AlphaFoldDB" id="A0A6A5HGQ0"/>
<organism evidence="7 8">
    <name type="scientific">Caenorhabditis remanei</name>
    <name type="common">Caenorhabditis vulgaris</name>
    <dbReference type="NCBI Taxonomy" id="31234"/>
    <lineage>
        <taxon>Eukaryota</taxon>
        <taxon>Metazoa</taxon>
        <taxon>Ecdysozoa</taxon>
        <taxon>Nematoda</taxon>
        <taxon>Chromadorea</taxon>
        <taxon>Rhabditida</taxon>
        <taxon>Rhabditina</taxon>
        <taxon>Rhabditomorpha</taxon>
        <taxon>Rhabditoidea</taxon>
        <taxon>Rhabditidae</taxon>
        <taxon>Peloderinae</taxon>
        <taxon>Caenorhabditis</taxon>
    </lineage>
</organism>
<evidence type="ECO:0000256" key="2">
    <source>
        <dbReference type="ARBA" id="ARBA00022692"/>
    </source>
</evidence>
<dbReference type="RefSeq" id="XP_053589693.1">
    <property type="nucleotide sequence ID" value="XM_053725499.1"/>
</dbReference>
<evidence type="ECO:0000313" key="7">
    <source>
        <dbReference type="EMBL" id="KAF1766191.1"/>
    </source>
</evidence>
<evidence type="ECO:0000256" key="3">
    <source>
        <dbReference type="ARBA" id="ARBA00022989"/>
    </source>
</evidence>
<sequence length="442" mass="49575">MRISSKSRKIIGISNAILIGIMIFLESTQILLKSDKYLEFKNIGILEWLSDQDSLFLYSNLVISTLLIVSIVLLVIVFDVVISQESDHFHVGPRSYSKNEKICQNYLNYGESRKSRRLIDRIHVDYSCCGVKSIDDFVDLSEIDKSLPSQTKLWSCNEWEYCGVPLSCCKTVSCSQKVELLKEGWDPENITKQWFNRNGCIEKMENAYLFLSYPNYILTDFAMILVLGFHICSMILSQILITSSATLHTAHLETSEASYAWLIDVGQPDPLSLKLNPDIDLSEPKSSDHNEEYQGEENDNVEEIISLAACTTEKETKTEIETKNTESSTGTSSKGTSSTGATHASAVSASVMESPGQFSSNEVIIYDSDTGVAKRMPQKTKKTKGDSNLKKNKPKIARKNTETKRKQSKKPSGTNKGRNTKTKKAPNKNLKKKTTANQKKKK</sequence>
<evidence type="ECO:0000256" key="4">
    <source>
        <dbReference type="ARBA" id="ARBA00023136"/>
    </source>
</evidence>
<dbReference type="CTD" id="9815233"/>
<keyword evidence="3 6" id="KW-1133">Transmembrane helix</keyword>
<protein>
    <submittedName>
        <fullName evidence="7">Uncharacterized protein</fullName>
    </submittedName>
</protein>
<dbReference type="Gene3D" id="1.10.1450.10">
    <property type="entry name" value="Tetraspanin"/>
    <property type="match status" value="1"/>
</dbReference>
<feature type="compositionally biased region" description="Basic residues" evidence="5">
    <location>
        <begin position="418"/>
        <end position="442"/>
    </location>
</feature>
<reference evidence="7 8" key="1">
    <citation type="submission" date="2019-12" db="EMBL/GenBank/DDBJ databases">
        <title>Chromosome-level assembly of the Caenorhabditis remanei genome.</title>
        <authorList>
            <person name="Teterina A.A."/>
            <person name="Willis J.H."/>
            <person name="Phillips P.C."/>
        </authorList>
    </citation>
    <scope>NUCLEOTIDE SEQUENCE [LARGE SCALE GENOMIC DNA]</scope>
    <source>
        <strain evidence="7 8">PX506</strain>
        <tissue evidence="7">Whole organism</tissue>
    </source>
</reference>
<evidence type="ECO:0000256" key="1">
    <source>
        <dbReference type="ARBA" id="ARBA00004141"/>
    </source>
</evidence>
<dbReference type="GO" id="GO:0016020">
    <property type="term" value="C:membrane"/>
    <property type="evidence" value="ECO:0007669"/>
    <property type="project" value="UniProtKB-SubCell"/>
</dbReference>
<dbReference type="EMBL" id="WUAV01000002">
    <property type="protein sequence ID" value="KAF1766191.1"/>
    <property type="molecule type" value="Genomic_DNA"/>
</dbReference>
<comment type="caution">
    <text evidence="7">The sequence shown here is derived from an EMBL/GenBank/DDBJ whole genome shotgun (WGS) entry which is preliminary data.</text>
</comment>
<feature type="region of interest" description="Disordered" evidence="5">
    <location>
        <begin position="368"/>
        <end position="442"/>
    </location>
</feature>
<dbReference type="InterPro" id="IPR018499">
    <property type="entry name" value="Tetraspanin/Peripherin"/>
</dbReference>
<dbReference type="GeneID" id="9815233"/>
<feature type="region of interest" description="Disordered" evidence="5">
    <location>
        <begin position="274"/>
        <end position="301"/>
    </location>
</feature>
<evidence type="ECO:0000256" key="5">
    <source>
        <dbReference type="SAM" id="MobiDB-lite"/>
    </source>
</evidence>
<evidence type="ECO:0000256" key="6">
    <source>
        <dbReference type="SAM" id="Phobius"/>
    </source>
</evidence>
<dbReference type="Proteomes" id="UP000483820">
    <property type="component" value="Chromosome II"/>
</dbReference>
<dbReference type="SUPFAM" id="SSF48652">
    <property type="entry name" value="Tetraspanin"/>
    <property type="match status" value="1"/>
</dbReference>